<dbReference type="InterPro" id="IPR000999">
    <property type="entry name" value="RNase_III_dom"/>
</dbReference>
<feature type="domain" description="RNase III" evidence="1">
    <location>
        <begin position="7"/>
        <end position="61"/>
    </location>
</feature>
<evidence type="ECO:0000313" key="3">
    <source>
        <dbReference type="Proteomes" id="UP000214365"/>
    </source>
</evidence>
<protein>
    <recommendedName>
        <fullName evidence="1">RNase III domain-containing protein</fullName>
    </recommendedName>
</protein>
<dbReference type="GO" id="GO:0004525">
    <property type="term" value="F:ribonuclease III activity"/>
    <property type="evidence" value="ECO:0007669"/>
    <property type="project" value="InterPro"/>
</dbReference>
<comment type="caution">
    <text evidence="2">The sequence shown here is derived from an EMBL/GenBank/DDBJ whole genome shotgun (WGS) entry which is preliminary data.</text>
</comment>
<dbReference type="GeneID" id="31005906"/>
<keyword evidence="3" id="KW-1185">Reference proteome</keyword>
<reference evidence="2 3" key="1">
    <citation type="submission" date="2015-06" db="EMBL/GenBank/DDBJ databases">
        <title>Talaromyces atroroseus IBT 11181 draft genome.</title>
        <authorList>
            <person name="Rasmussen K.B."/>
            <person name="Rasmussen S."/>
            <person name="Petersen B."/>
            <person name="Sicheritz-Ponten T."/>
            <person name="Mortensen U.H."/>
            <person name="Thrane U."/>
        </authorList>
    </citation>
    <scope>NUCLEOTIDE SEQUENCE [LARGE SCALE GENOMIC DNA]</scope>
    <source>
        <strain evidence="2 3">IBT 11181</strain>
    </source>
</reference>
<evidence type="ECO:0000259" key="1">
    <source>
        <dbReference type="PROSITE" id="PS50142"/>
    </source>
</evidence>
<dbReference type="EMBL" id="LFMY01000009">
    <property type="protein sequence ID" value="OKL58448.1"/>
    <property type="molecule type" value="Genomic_DNA"/>
</dbReference>
<dbReference type="PROSITE" id="PS50142">
    <property type="entry name" value="RNASE_3_2"/>
    <property type="match status" value="1"/>
</dbReference>
<organism evidence="2 3">
    <name type="scientific">Talaromyces atroroseus</name>
    <dbReference type="NCBI Taxonomy" id="1441469"/>
    <lineage>
        <taxon>Eukaryota</taxon>
        <taxon>Fungi</taxon>
        <taxon>Dikarya</taxon>
        <taxon>Ascomycota</taxon>
        <taxon>Pezizomycotina</taxon>
        <taxon>Eurotiomycetes</taxon>
        <taxon>Eurotiomycetidae</taxon>
        <taxon>Eurotiales</taxon>
        <taxon>Trichocomaceae</taxon>
        <taxon>Talaromyces</taxon>
        <taxon>Talaromyces sect. Trachyspermi</taxon>
    </lineage>
</organism>
<gene>
    <name evidence="2" type="ORF">UA08_06150</name>
</gene>
<sequence>MSASANQAIIAQQIGYVFRDKSLLDQALTAAGAKEDNYDGNRTLAQIGKAFVDLASTRFGYISHTNPVS</sequence>
<dbReference type="Proteomes" id="UP000214365">
    <property type="component" value="Unassembled WGS sequence"/>
</dbReference>
<accession>A0A225AMG0</accession>
<name>A0A225AMG0_TALAT</name>
<dbReference type="AlphaFoldDB" id="A0A225AMG0"/>
<dbReference type="InterPro" id="IPR036389">
    <property type="entry name" value="RNase_III_sf"/>
</dbReference>
<dbReference type="SUPFAM" id="SSF69065">
    <property type="entry name" value="RNase III domain-like"/>
    <property type="match status" value="1"/>
</dbReference>
<proteinExistence type="predicted"/>
<dbReference type="Gene3D" id="1.10.1520.10">
    <property type="entry name" value="Ribonuclease III domain"/>
    <property type="match status" value="1"/>
</dbReference>
<dbReference type="OrthoDB" id="67027at2759"/>
<dbReference type="RefSeq" id="XP_020118569.1">
    <property type="nucleotide sequence ID" value="XM_020268441.1"/>
</dbReference>
<evidence type="ECO:0000313" key="2">
    <source>
        <dbReference type="EMBL" id="OKL58448.1"/>
    </source>
</evidence>
<dbReference type="GO" id="GO:0006396">
    <property type="term" value="P:RNA processing"/>
    <property type="evidence" value="ECO:0007669"/>
    <property type="project" value="InterPro"/>
</dbReference>